<evidence type="ECO:0000313" key="2">
    <source>
        <dbReference type="Proteomes" id="UP000007394"/>
    </source>
</evidence>
<reference evidence="1 2" key="1">
    <citation type="journal article" date="2012" name="Front. Microbiol.">
        <title>Complete genome of Ignavibacterium album, a metabolically versatile, flagellated, facultative anaerobe from the phylum Chlorobi.</title>
        <authorList>
            <person name="Liu Z."/>
            <person name="Frigaard N.-U."/>
            <person name="Vogl K."/>
            <person name="Iino T."/>
            <person name="Ohkuma M."/>
            <person name="Overmann J."/>
            <person name="Bryant D.A."/>
        </authorList>
    </citation>
    <scope>NUCLEOTIDE SEQUENCE [LARGE SCALE GENOMIC DNA]</scope>
    <source>
        <strain evidence="2">DSM 19864 / JCM 16511 / NBRC 101810 / Mat9-16</strain>
    </source>
</reference>
<dbReference type="KEGG" id="ial:IALB_1284"/>
<name>I0AJ37_IGNAJ</name>
<sequence length="393" mass="46395">MIPKLREQFNAQFSEARYIAFLDELNSILKYPTDFRVCETPLFLSDEFNSELLKACDEIIAQLITKEFKEKSIEAIPKHLNVPNDTDHPIFLSLDFAITKNGNDFFPKLIELQGFPTLYGYQYFLNRVVRKYFDIPDEFTCYYSGYDEDEYVDLLERIILATEDPEQVVLLEIEPHKQKTRIDFAAMEKLIGIPEVCISDLIKKDKKLFYKKDGREIEIKRIYNRVIFDELERKQIESSFSFFDEVDVQWVGHPNWFFRISKYSLPQLKGKYVPECYYLDDIKNYPEDLSQFVLKPLFSFAGLGVDVDVTKEKLDKITDRKNYILQQKVEYAPVIKTPDDYSKVEIRMMYLWEENSPKPELVLNLIRTSKGKMMGVDFNKNKTWVGSSLAFHQ</sequence>
<organism evidence="1 2">
    <name type="scientific">Ignavibacterium album (strain DSM 19864 / JCM 16511 / NBRC 101810 / Mat9-16)</name>
    <dbReference type="NCBI Taxonomy" id="945713"/>
    <lineage>
        <taxon>Bacteria</taxon>
        <taxon>Pseudomonadati</taxon>
        <taxon>Ignavibacteriota</taxon>
        <taxon>Ignavibacteria</taxon>
        <taxon>Ignavibacteriales</taxon>
        <taxon>Ignavibacteriaceae</taxon>
        <taxon>Ignavibacterium</taxon>
    </lineage>
</organism>
<gene>
    <name evidence="1" type="ordered locus">IALB_1284</name>
</gene>
<dbReference type="Proteomes" id="UP000007394">
    <property type="component" value="Chromosome"/>
</dbReference>
<protein>
    <submittedName>
        <fullName evidence="1">Uncharacterized protein</fullName>
    </submittedName>
</protein>
<dbReference type="AlphaFoldDB" id="I0AJ37"/>
<dbReference type="STRING" id="945713.IALB_1284"/>
<evidence type="ECO:0000313" key="1">
    <source>
        <dbReference type="EMBL" id="AFH48994.1"/>
    </source>
</evidence>
<dbReference type="PATRIC" id="fig|945713.3.peg.1281"/>
<dbReference type="HOGENOM" id="CLU_703380_0_0_10"/>
<dbReference type="eggNOG" id="COG2308">
    <property type="taxonomic scope" value="Bacteria"/>
</dbReference>
<accession>I0AJ37</accession>
<dbReference type="EMBL" id="CP003418">
    <property type="protein sequence ID" value="AFH48994.1"/>
    <property type="molecule type" value="Genomic_DNA"/>
</dbReference>
<dbReference type="RefSeq" id="WP_014560149.1">
    <property type="nucleotide sequence ID" value="NC_017464.1"/>
</dbReference>
<proteinExistence type="predicted"/>
<dbReference type="OrthoDB" id="108192at2"/>
<keyword evidence="2" id="KW-1185">Reference proteome</keyword>